<dbReference type="EMBL" id="JAAGYV010000157">
    <property type="protein sequence ID" value="NEK74524.1"/>
    <property type="molecule type" value="Genomic_DNA"/>
</dbReference>
<protein>
    <submittedName>
        <fullName evidence="1">Uncharacterized protein</fullName>
    </submittedName>
</protein>
<proteinExistence type="predicted"/>
<name>A0A6B3KIH9_XANEU</name>
<dbReference type="RefSeq" id="WP_127170356.1">
    <property type="nucleotide sequence ID" value="NZ_CP018467.1"/>
</dbReference>
<reference evidence="1" key="1">
    <citation type="submission" date="2019-11" db="EMBL/GenBank/DDBJ databases">
        <title>Genome-resolved metagenomics to study the prevalence of co-infection and intraspecific heterogeneity among plant pathogen metapopulations.</title>
        <authorList>
            <person name="Newberry E."/>
            <person name="Bhandari R."/>
            <person name="Kemble J."/>
            <person name="Sikora E."/>
            <person name="Potnis N."/>
        </authorList>
    </citation>
    <scope>NUCLEOTIDE SEQUENCE</scope>
    <source>
        <strain evidence="1">Xe_Pep_Tuscaloosa_18b</strain>
    </source>
</reference>
<gene>
    <name evidence="1" type="ORF">G3W62_17400</name>
</gene>
<sequence>MQVGQQRMHVGSFAEPPHRHATDGVAVGGRPNDASLSAIARRLAPHRCTKARITDAGALKKNGRSMSGHRIPAATTPDQ</sequence>
<comment type="caution">
    <text evidence="1">The sequence shown here is derived from an EMBL/GenBank/DDBJ whole genome shotgun (WGS) entry which is preliminary data.</text>
</comment>
<dbReference type="AlphaFoldDB" id="A0A6B3KIH9"/>
<evidence type="ECO:0000313" key="1">
    <source>
        <dbReference type="EMBL" id="NEK74524.1"/>
    </source>
</evidence>
<organism evidence="1">
    <name type="scientific">Xanthomonas euvesicatoria</name>
    <dbReference type="NCBI Taxonomy" id="456327"/>
    <lineage>
        <taxon>Bacteria</taxon>
        <taxon>Pseudomonadati</taxon>
        <taxon>Pseudomonadota</taxon>
        <taxon>Gammaproteobacteria</taxon>
        <taxon>Lysobacterales</taxon>
        <taxon>Lysobacteraceae</taxon>
        <taxon>Xanthomonas</taxon>
    </lineage>
</organism>
<accession>A0A6B3KIH9</accession>